<evidence type="ECO:0000313" key="2">
    <source>
        <dbReference type="Proteomes" id="UP000657739"/>
    </source>
</evidence>
<dbReference type="AlphaFoldDB" id="A0A927DL94"/>
<dbReference type="EMBL" id="JACXTE010000001">
    <property type="protein sequence ID" value="MBD3708491.1"/>
    <property type="molecule type" value="Genomic_DNA"/>
</dbReference>
<accession>A0A927DL94</accession>
<proteinExistence type="predicted"/>
<evidence type="ECO:0000313" key="1">
    <source>
        <dbReference type="EMBL" id="MBD3708491.1"/>
    </source>
</evidence>
<sequence>MGYNARTKSINETLPPGGVFALCLLRKFLRYCKLSLTYPVNNEKRDAMNAFPVFGGGFRKNEPTTPSIMSNNVSVITKKINPKGEIKATYFTYTKPATFSPYEQECYYNVARMIRDHGGEAIYGWVLWESDIMIEGEAHCLYKDLSGNVFDITPRVSGEEKILFIEDSRLNISLKHIKETRFSMIQHTNPQLIFSMNLFVESKAVPLVFDQNEIRVIKLIDYKDSFYFNKL</sequence>
<comment type="caution">
    <text evidence="1">The sequence shown here is derived from an EMBL/GenBank/DDBJ whole genome shotgun (WGS) entry which is preliminary data.</text>
</comment>
<dbReference type="Proteomes" id="UP000657739">
    <property type="component" value="Unassembled WGS sequence"/>
</dbReference>
<organism evidence="1 2">
    <name type="scientific">Klebsiella pneumoniae</name>
    <dbReference type="NCBI Taxonomy" id="573"/>
    <lineage>
        <taxon>Bacteria</taxon>
        <taxon>Pseudomonadati</taxon>
        <taxon>Pseudomonadota</taxon>
        <taxon>Gammaproteobacteria</taxon>
        <taxon>Enterobacterales</taxon>
        <taxon>Enterobacteriaceae</taxon>
        <taxon>Klebsiella/Raoultella group</taxon>
        <taxon>Klebsiella</taxon>
        <taxon>Klebsiella pneumoniae complex</taxon>
    </lineage>
</organism>
<protein>
    <submittedName>
        <fullName evidence="1">Uncharacterized protein</fullName>
    </submittedName>
</protein>
<gene>
    <name evidence="1" type="ORF">IE987_23095</name>
</gene>
<reference evidence="1" key="1">
    <citation type="submission" date="2020-07" db="EMBL/GenBank/DDBJ databases">
        <title>Clinical and genomic characterization of carbapenemase-producing Enterobacterales causing secondary infections during the COVID-19 crisis at a New York City hospital.</title>
        <authorList>
            <person name="Gomez-Simmonds A."/>
            <person name="Annavajhala M.K."/>
            <person name="Uhlemann A.-C."/>
        </authorList>
    </citation>
    <scope>NUCLEOTIDE SEQUENCE</scope>
    <source>
        <strain evidence="1">NK1593</strain>
    </source>
</reference>
<name>A0A927DL94_KLEPN</name>